<proteinExistence type="predicted"/>
<evidence type="ECO:0000313" key="2">
    <source>
        <dbReference type="Proteomes" id="UP001139485"/>
    </source>
</evidence>
<dbReference type="RefSeq" id="WP_250828111.1">
    <property type="nucleotide sequence ID" value="NZ_JAMOIL010000022.1"/>
</dbReference>
<name>A0A9X2D9F9_9ACTN</name>
<keyword evidence="2" id="KW-1185">Reference proteome</keyword>
<accession>A0A9X2D9F9</accession>
<protein>
    <submittedName>
        <fullName evidence="1">Uncharacterized protein</fullName>
    </submittedName>
</protein>
<organism evidence="1 2">
    <name type="scientific">Nocardioides bruguierae</name>
    <dbReference type="NCBI Taxonomy" id="2945102"/>
    <lineage>
        <taxon>Bacteria</taxon>
        <taxon>Bacillati</taxon>
        <taxon>Actinomycetota</taxon>
        <taxon>Actinomycetes</taxon>
        <taxon>Propionibacteriales</taxon>
        <taxon>Nocardioidaceae</taxon>
        <taxon>Nocardioides</taxon>
    </lineage>
</organism>
<dbReference type="EMBL" id="JAMOIL010000022">
    <property type="protein sequence ID" value="MCM0621776.1"/>
    <property type="molecule type" value="Genomic_DNA"/>
</dbReference>
<reference evidence="1" key="1">
    <citation type="submission" date="2022-05" db="EMBL/GenBank/DDBJ databases">
        <authorList>
            <person name="Tuo L."/>
        </authorList>
    </citation>
    <scope>NUCLEOTIDE SEQUENCE</scope>
    <source>
        <strain evidence="1">BSK12Z-4</strain>
    </source>
</reference>
<evidence type="ECO:0000313" key="1">
    <source>
        <dbReference type="EMBL" id="MCM0621776.1"/>
    </source>
</evidence>
<sequence length="130" mass="14666">MTLIQTSDPDFRICELDFETLIELQQEAEERGWGTRWTSAEALRGQVSHDEVALLQPFLRQRRGRDLHVFRCFILFSSLGSDQRGAITTMDVAAERVGGMRRVDRDPDVRNALSLVFKLASSGIGMVPKA</sequence>
<dbReference type="AlphaFoldDB" id="A0A9X2D9F9"/>
<comment type="caution">
    <text evidence="1">The sequence shown here is derived from an EMBL/GenBank/DDBJ whole genome shotgun (WGS) entry which is preliminary data.</text>
</comment>
<dbReference type="Proteomes" id="UP001139485">
    <property type="component" value="Unassembled WGS sequence"/>
</dbReference>
<gene>
    <name evidence="1" type="ORF">M8330_15910</name>
</gene>